<evidence type="ECO:0000256" key="2">
    <source>
        <dbReference type="SAM" id="MobiDB-lite"/>
    </source>
</evidence>
<keyword evidence="5" id="KW-1185">Reference proteome</keyword>
<dbReference type="AlphaFoldDB" id="G5ADT9"/>
<dbReference type="GeneID" id="20637634"/>
<dbReference type="EMBL" id="JH159164">
    <property type="protein sequence ID" value="EGZ06341.1"/>
    <property type="molecule type" value="Genomic_DNA"/>
</dbReference>
<dbReference type="Proteomes" id="UP000002640">
    <property type="component" value="Unassembled WGS sequence"/>
</dbReference>
<gene>
    <name evidence="4" type="ORF">PHYSODRAFT_246642</name>
</gene>
<protein>
    <recommendedName>
        <fullName evidence="3">HTH CENPB-type domain-containing protein</fullName>
    </recommendedName>
</protein>
<dbReference type="GO" id="GO:0003677">
    <property type="term" value="F:DNA binding"/>
    <property type="evidence" value="ECO:0007669"/>
    <property type="project" value="UniProtKB-KW"/>
</dbReference>
<dbReference type="InterPro" id="IPR006600">
    <property type="entry name" value="HTH_CenpB_DNA-bd_dom"/>
</dbReference>
<evidence type="ECO:0000259" key="3">
    <source>
        <dbReference type="PROSITE" id="PS51253"/>
    </source>
</evidence>
<evidence type="ECO:0000256" key="1">
    <source>
        <dbReference type="ARBA" id="ARBA00023125"/>
    </source>
</evidence>
<proteinExistence type="predicted"/>
<dbReference type="KEGG" id="psoj:PHYSODRAFT_246642"/>
<reference evidence="4 5" key="1">
    <citation type="journal article" date="2006" name="Science">
        <title>Phytophthora genome sequences uncover evolutionary origins and mechanisms of pathogenesis.</title>
        <authorList>
            <person name="Tyler B.M."/>
            <person name="Tripathy S."/>
            <person name="Zhang X."/>
            <person name="Dehal P."/>
            <person name="Jiang R.H."/>
            <person name="Aerts A."/>
            <person name="Arredondo F.D."/>
            <person name="Baxter L."/>
            <person name="Bensasson D."/>
            <person name="Beynon J.L."/>
            <person name="Chapman J."/>
            <person name="Damasceno C.M."/>
            <person name="Dorrance A.E."/>
            <person name="Dou D."/>
            <person name="Dickerman A.W."/>
            <person name="Dubchak I.L."/>
            <person name="Garbelotto M."/>
            <person name="Gijzen M."/>
            <person name="Gordon S.G."/>
            <person name="Govers F."/>
            <person name="Grunwald N.J."/>
            <person name="Huang W."/>
            <person name="Ivors K.L."/>
            <person name="Jones R.W."/>
            <person name="Kamoun S."/>
            <person name="Krampis K."/>
            <person name="Lamour K.H."/>
            <person name="Lee M.K."/>
            <person name="McDonald W.H."/>
            <person name="Medina M."/>
            <person name="Meijer H.J."/>
            <person name="Nordberg E.K."/>
            <person name="Maclean D.J."/>
            <person name="Ospina-Giraldo M.D."/>
            <person name="Morris P.F."/>
            <person name="Phuntumart V."/>
            <person name="Putnam N.H."/>
            <person name="Rash S."/>
            <person name="Rose J.K."/>
            <person name="Sakihama Y."/>
            <person name="Salamov A.A."/>
            <person name="Savidor A."/>
            <person name="Scheuring C.F."/>
            <person name="Smith B.M."/>
            <person name="Sobral B.W."/>
            <person name="Terry A."/>
            <person name="Torto-Alalibo T.A."/>
            <person name="Win J."/>
            <person name="Xu Z."/>
            <person name="Zhang H."/>
            <person name="Grigoriev I.V."/>
            <person name="Rokhsar D.S."/>
            <person name="Boore J.L."/>
        </authorList>
    </citation>
    <scope>NUCLEOTIDE SEQUENCE [LARGE SCALE GENOMIC DNA]</scope>
    <source>
        <strain evidence="4 5">P6497</strain>
    </source>
</reference>
<name>G5ADT9_PHYSP</name>
<organism evidence="4 5">
    <name type="scientific">Phytophthora sojae (strain P6497)</name>
    <name type="common">Soybean stem and root rot agent</name>
    <name type="synonym">Phytophthora megasperma f. sp. glycines</name>
    <dbReference type="NCBI Taxonomy" id="1094619"/>
    <lineage>
        <taxon>Eukaryota</taxon>
        <taxon>Sar</taxon>
        <taxon>Stramenopiles</taxon>
        <taxon>Oomycota</taxon>
        <taxon>Peronosporomycetes</taxon>
        <taxon>Peronosporales</taxon>
        <taxon>Peronosporaceae</taxon>
        <taxon>Phytophthora</taxon>
    </lineage>
</organism>
<keyword evidence="1" id="KW-0238">DNA-binding</keyword>
<dbReference type="SMR" id="G5ADT9"/>
<accession>G5ADT9</accession>
<evidence type="ECO:0000313" key="5">
    <source>
        <dbReference type="Proteomes" id="UP000002640"/>
    </source>
</evidence>
<dbReference type="InParanoid" id="G5ADT9"/>
<feature type="domain" description="HTH CENPB-type" evidence="3">
    <location>
        <begin position="56"/>
        <end position="135"/>
    </location>
</feature>
<dbReference type="Pfam" id="PF03221">
    <property type="entry name" value="HTH_Tnp_Tc5"/>
    <property type="match status" value="1"/>
</dbReference>
<dbReference type="RefSeq" id="XP_009538238.1">
    <property type="nucleotide sequence ID" value="XM_009539943.1"/>
</dbReference>
<evidence type="ECO:0000313" key="4">
    <source>
        <dbReference type="EMBL" id="EGZ06341.1"/>
    </source>
</evidence>
<dbReference type="PROSITE" id="PS51253">
    <property type="entry name" value="HTH_CENPB"/>
    <property type="match status" value="1"/>
</dbReference>
<feature type="region of interest" description="Disordered" evidence="2">
    <location>
        <begin position="44"/>
        <end position="63"/>
    </location>
</feature>
<sequence>MEEEKESYNQENVNRALARVAAGEKKAAVARTSPVPLRTLFRLTKRAADRGSTGPSRPGPKPLMPVELKRDLAEWIAAMQRCGMPVGQRDIIAMASAMLTAATGRIMTTRSTPTRMLTGGWYRRFLQRHPFLTNRIEQCIARVRNAVDEGGVSARSTPWRRRS</sequence>